<dbReference type="STRING" id="1163617.SCD_n01708"/>
<dbReference type="Gene3D" id="3.40.50.1000">
    <property type="entry name" value="HAD superfamily/HAD-like"/>
    <property type="match status" value="1"/>
</dbReference>
<dbReference type="GO" id="GO:0016787">
    <property type="term" value="F:hydrolase activity"/>
    <property type="evidence" value="ECO:0007669"/>
    <property type="project" value="UniProtKB-KW"/>
</dbReference>
<accession>S6ALG2</accession>
<name>S6ALG2_SULDS</name>
<dbReference type="PANTHER" id="PTHR42896:SF2">
    <property type="entry name" value="CBBY-LIKE PROTEIN"/>
    <property type="match status" value="1"/>
</dbReference>
<dbReference type="SUPFAM" id="SSF56784">
    <property type="entry name" value="HAD-like"/>
    <property type="match status" value="1"/>
</dbReference>
<keyword evidence="2" id="KW-1185">Reference proteome</keyword>
<dbReference type="InterPro" id="IPR023214">
    <property type="entry name" value="HAD_sf"/>
</dbReference>
<dbReference type="InterPro" id="IPR044999">
    <property type="entry name" value="CbbY-like"/>
</dbReference>
<dbReference type="eggNOG" id="COG0637">
    <property type="taxonomic scope" value="Bacteria"/>
</dbReference>
<dbReference type="InterPro" id="IPR023198">
    <property type="entry name" value="PGP-like_dom2"/>
</dbReference>
<dbReference type="AlphaFoldDB" id="S6ALG2"/>
<dbReference type="CDD" id="cd07528">
    <property type="entry name" value="HAD_CbbY-like"/>
    <property type="match status" value="1"/>
</dbReference>
<keyword evidence="1" id="KW-0378">Hydrolase</keyword>
<dbReference type="NCBIfam" id="TIGR01509">
    <property type="entry name" value="HAD-SF-IA-v3"/>
    <property type="match status" value="1"/>
</dbReference>
<dbReference type="HOGENOM" id="CLU_045011_0_2_4"/>
<evidence type="ECO:0000313" key="2">
    <source>
        <dbReference type="Proteomes" id="UP000015559"/>
    </source>
</evidence>
<proteinExistence type="predicted"/>
<reference evidence="1 2" key="1">
    <citation type="journal article" date="2012" name="Appl. Environ. Microbiol.">
        <title>Draft genome sequence of a psychrotolerant sulfur-oxidizing bacterium, Sulfuricella denitrificans skB26, and proteomic insights into cold adaptation.</title>
        <authorList>
            <person name="Watanabe T."/>
            <person name="Kojima H."/>
            <person name="Fukui M."/>
        </authorList>
    </citation>
    <scope>NUCLEOTIDE SEQUENCE [LARGE SCALE GENOMIC DNA]</scope>
    <source>
        <strain evidence="2">skB26</strain>
    </source>
</reference>
<evidence type="ECO:0000313" key="1">
    <source>
        <dbReference type="EMBL" id="BAN35529.1"/>
    </source>
</evidence>
<dbReference type="Pfam" id="PF00702">
    <property type="entry name" value="Hydrolase"/>
    <property type="match status" value="1"/>
</dbReference>
<dbReference type="OrthoDB" id="5293434at2"/>
<dbReference type="KEGG" id="sdr:SCD_n01708"/>
<dbReference type="InterPro" id="IPR006439">
    <property type="entry name" value="HAD-SF_hydro_IA"/>
</dbReference>
<dbReference type="EMBL" id="AP013066">
    <property type="protein sequence ID" value="BAN35529.1"/>
    <property type="molecule type" value="Genomic_DNA"/>
</dbReference>
<protein>
    <submittedName>
        <fullName evidence="1">HAD family hydrolase</fullName>
    </submittedName>
</protein>
<dbReference type="Gene3D" id="1.10.150.240">
    <property type="entry name" value="Putative phosphatase, domain 2"/>
    <property type="match status" value="1"/>
</dbReference>
<sequence length="252" mass="27636">MLKALIFDVDGTLADTERDGHRLAFNAAFREFGLDWEWDVPLYGKLLEVTGGKERIRFYVERFRPDYSKPKDFDDLVVALHKAKTGHYVELLSQGGIPLRSGVKRLLNEARDAGIRLAIATTTTPENVTALLGNTLGGDPAEWFEVIAAGDIVPAKKPAADIYFWALDKMKLDAADCLALEDSENGVRASVGAGLKTVVTINDYTLDHDFSGVVAVLSDLGEPGQPFRMMKGEATDQGCVDLDLLRRWHAAG</sequence>
<dbReference type="SFLD" id="SFLDF00035">
    <property type="entry name" value="phosphoglycolate_phosphatase"/>
    <property type="match status" value="1"/>
</dbReference>
<dbReference type="PRINTS" id="PR00413">
    <property type="entry name" value="HADHALOGNASE"/>
</dbReference>
<dbReference type="InterPro" id="IPR036412">
    <property type="entry name" value="HAD-like_sf"/>
</dbReference>
<dbReference type="Proteomes" id="UP000015559">
    <property type="component" value="Chromosome"/>
</dbReference>
<dbReference type="SFLD" id="SFLDG01135">
    <property type="entry name" value="C1.5.6:_HAD__Beta-PGM__Phospha"/>
    <property type="match status" value="1"/>
</dbReference>
<organism evidence="1 2">
    <name type="scientific">Sulfuricella denitrificans (strain DSM 22764 / NBRC 105220 / skB26)</name>
    <dbReference type="NCBI Taxonomy" id="1163617"/>
    <lineage>
        <taxon>Bacteria</taxon>
        <taxon>Pseudomonadati</taxon>
        <taxon>Pseudomonadota</taxon>
        <taxon>Betaproteobacteria</taxon>
        <taxon>Nitrosomonadales</taxon>
        <taxon>Sulfuricellaceae</taxon>
        <taxon>Sulfuricella</taxon>
    </lineage>
</organism>
<dbReference type="SFLD" id="SFLDG01129">
    <property type="entry name" value="C1.5:_HAD__Beta-PGM__Phosphata"/>
    <property type="match status" value="1"/>
</dbReference>
<dbReference type="RefSeq" id="WP_009205514.1">
    <property type="nucleotide sequence ID" value="NC_022357.1"/>
</dbReference>
<gene>
    <name evidence="1" type="ORF">SCD_n01708</name>
</gene>
<dbReference type="PANTHER" id="PTHR42896">
    <property type="entry name" value="XYLULOSE-1,5-BISPHOSPHATE (XUBP) PHOSPHATASE"/>
    <property type="match status" value="1"/>
</dbReference>
<dbReference type="SFLD" id="SFLDS00003">
    <property type="entry name" value="Haloacid_Dehalogenase"/>
    <property type="match status" value="1"/>
</dbReference>